<dbReference type="PRINTS" id="PR00404">
    <property type="entry name" value="MADSDOMAIN"/>
</dbReference>
<evidence type="ECO:0000256" key="1">
    <source>
        <dbReference type="ARBA" id="ARBA00004123"/>
    </source>
</evidence>
<protein>
    <recommendedName>
        <fullName evidence="6">MADS-box domain-containing protein</fullName>
    </recommendedName>
</protein>
<evidence type="ECO:0000256" key="3">
    <source>
        <dbReference type="ARBA" id="ARBA00023125"/>
    </source>
</evidence>
<dbReference type="Pfam" id="PF00319">
    <property type="entry name" value="SRF-TF"/>
    <property type="match status" value="1"/>
</dbReference>
<sequence>MGRKKVQMKRIDDKSSRQVTVCKRRSGLMKKSRQLSIRSPSSYRPAVASSMNPAPAPTGFWCRLDLLRLVIMAPKIGLTGAVRRPLGQIDLPILSGEETHLARESNSSGWNPKITVSGLPCETKLLALGRPARPFHVPVRASSRRGIRFEEGSSSVFVQMRNRAVGLYFQPFGDFLDWDVLLNGTAEWHKKCQSIKFSLQVVFLRMASGHGCDCVADNSSYTDAVTAVAIGKEGGDNGDVAVVAAGCTSAKQ</sequence>
<dbReference type="GO" id="GO:0046983">
    <property type="term" value="F:protein dimerization activity"/>
    <property type="evidence" value="ECO:0007669"/>
    <property type="project" value="InterPro"/>
</dbReference>
<dbReference type="InterPro" id="IPR002100">
    <property type="entry name" value="TF_MADSbox"/>
</dbReference>
<name>A0AA88X749_9ASTE</name>
<keyword evidence="4" id="KW-0804">Transcription</keyword>
<dbReference type="GO" id="GO:0003677">
    <property type="term" value="F:DNA binding"/>
    <property type="evidence" value="ECO:0007669"/>
    <property type="project" value="UniProtKB-KW"/>
</dbReference>
<feature type="domain" description="MADS-box" evidence="6">
    <location>
        <begin position="1"/>
        <end position="37"/>
    </location>
</feature>
<keyword evidence="3" id="KW-0238">DNA-binding</keyword>
<gene>
    <name evidence="7" type="ORF">RJ639_034400</name>
</gene>
<evidence type="ECO:0000259" key="6">
    <source>
        <dbReference type="PROSITE" id="PS50066"/>
    </source>
</evidence>
<comment type="subcellular location">
    <subcellularLocation>
        <location evidence="1">Nucleus</location>
    </subcellularLocation>
</comment>
<dbReference type="PROSITE" id="PS50066">
    <property type="entry name" value="MADS_BOX_2"/>
    <property type="match status" value="1"/>
</dbReference>
<dbReference type="Gene3D" id="3.40.1810.10">
    <property type="entry name" value="Transcription factor, MADS-box"/>
    <property type="match status" value="1"/>
</dbReference>
<dbReference type="Proteomes" id="UP001188597">
    <property type="component" value="Unassembled WGS sequence"/>
</dbReference>
<keyword evidence="5" id="KW-0539">Nucleus</keyword>
<proteinExistence type="predicted"/>
<reference evidence="7" key="1">
    <citation type="submission" date="2022-12" db="EMBL/GenBank/DDBJ databases">
        <title>Draft genome assemblies for two species of Escallonia (Escalloniales).</title>
        <authorList>
            <person name="Chanderbali A."/>
            <person name="Dervinis C."/>
            <person name="Anghel I."/>
            <person name="Soltis D."/>
            <person name="Soltis P."/>
            <person name="Zapata F."/>
        </authorList>
    </citation>
    <scope>NUCLEOTIDE SEQUENCE</scope>
    <source>
        <strain evidence="7">UCBG64.0493</strain>
        <tissue evidence="7">Leaf</tissue>
    </source>
</reference>
<keyword evidence="2" id="KW-0805">Transcription regulation</keyword>
<evidence type="ECO:0000256" key="5">
    <source>
        <dbReference type="ARBA" id="ARBA00023242"/>
    </source>
</evidence>
<evidence type="ECO:0000256" key="4">
    <source>
        <dbReference type="ARBA" id="ARBA00023163"/>
    </source>
</evidence>
<evidence type="ECO:0000256" key="2">
    <source>
        <dbReference type="ARBA" id="ARBA00023015"/>
    </source>
</evidence>
<organism evidence="7 8">
    <name type="scientific">Escallonia herrerae</name>
    <dbReference type="NCBI Taxonomy" id="1293975"/>
    <lineage>
        <taxon>Eukaryota</taxon>
        <taxon>Viridiplantae</taxon>
        <taxon>Streptophyta</taxon>
        <taxon>Embryophyta</taxon>
        <taxon>Tracheophyta</taxon>
        <taxon>Spermatophyta</taxon>
        <taxon>Magnoliopsida</taxon>
        <taxon>eudicotyledons</taxon>
        <taxon>Gunneridae</taxon>
        <taxon>Pentapetalae</taxon>
        <taxon>asterids</taxon>
        <taxon>campanulids</taxon>
        <taxon>Escalloniales</taxon>
        <taxon>Escalloniaceae</taxon>
        <taxon>Escallonia</taxon>
    </lineage>
</organism>
<dbReference type="InterPro" id="IPR036879">
    <property type="entry name" value="TF_MADSbox_sf"/>
</dbReference>
<dbReference type="EMBL" id="JAVXUP010000236">
    <property type="protein sequence ID" value="KAK3033350.1"/>
    <property type="molecule type" value="Genomic_DNA"/>
</dbReference>
<keyword evidence="8" id="KW-1185">Reference proteome</keyword>
<evidence type="ECO:0000313" key="7">
    <source>
        <dbReference type="EMBL" id="KAK3033350.1"/>
    </source>
</evidence>
<comment type="caution">
    <text evidence="7">The sequence shown here is derived from an EMBL/GenBank/DDBJ whole genome shotgun (WGS) entry which is preliminary data.</text>
</comment>
<dbReference type="SUPFAM" id="SSF55455">
    <property type="entry name" value="SRF-like"/>
    <property type="match status" value="1"/>
</dbReference>
<dbReference type="GO" id="GO:0005634">
    <property type="term" value="C:nucleus"/>
    <property type="evidence" value="ECO:0007669"/>
    <property type="project" value="UniProtKB-SubCell"/>
</dbReference>
<accession>A0AA88X749</accession>
<dbReference type="AlphaFoldDB" id="A0AA88X749"/>
<evidence type="ECO:0000313" key="8">
    <source>
        <dbReference type="Proteomes" id="UP001188597"/>
    </source>
</evidence>
<dbReference type="SMART" id="SM00432">
    <property type="entry name" value="MADS"/>
    <property type="match status" value="1"/>
</dbReference>